<dbReference type="InterPro" id="IPR001279">
    <property type="entry name" value="Metallo-B-lactamas"/>
</dbReference>
<accession>A0A2W5H343</accession>
<dbReference type="Pfam" id="PF00753">
    <property type="entry name" value="Lactamase_B"/>
    <property type="match status" value="1"/>
</dbReference>
<dbReference type="InterPro" id="IPR051453">
    <property type="entry name" value="MBL_Glyoxalase_II"/>
</dbReference>
<dbReference type="GO" id="GO:0016787">
    <property type="term" value="F:hydrolase activity"/>
    <property type="evidence" value="ECO:0007669"/>
    <property type="project" value="UniProtKB-KW"/>
</dbReference>
<feature type="domain" description="Metallo-beta-lactamase" evidence="5">
    <location>
        <begin position="13"/>
        <end position="195"/>
    </location>
</feature>
<dbReference type="AlphaFoldDB" id="A0A2W5H343"/>
<dbReference type="Proteomes" id="UP000249645">
    <property type="component" value="Unassembled WGS sequence"/>
</dbReference>
<dbReference type="InterPro" id="IPR036866">
    <property type="entry name" value="RibonucZ/Hydroxyglut_hydro"/>
</dbReference>
<dbReference type="Gene3D" id="3.60.15.10">
    <property type="entry name" value="Ribonuclease Z/Hydroxyacylglutathione hydrolase-like"/>
    <property type="match status" value="1"/>
</dbReference>
<dbReference type="SUPFAM" id="SSF56281">
    <property type="entry name" value="Metallo-hydrolase/oxidoreductase"/>
    <property type="match status" value="1"/>
</dbReference>
<organism evidence="6 7">
    <name type="scientific">Pseudopedobacter saltans</name>
    <dbReference type="NCBI Taxonomy" id="151895"/>
    <lineage>
        <taxon>Bacteria</taxon>
        <taxon>Pseudomonadati</taxon>
        <taxon>Bacteroidota</taxon>
        <taxon>Sphingobacteriia</taxon>
        <taxon>Sphingobacteriales</taxon>
        <taxon>Sphingobacteriaceae</taxon>
        <taxon>Pseudopedobacter</taxon>
    </lineage>
</organism>
<evidence type="ECO:0000256" key="4">
    <source>
        <dbReference type="ARBA" id="ARBA00022833"/>
    </source>
</evidence>
<keyword evidence="3 6" id="KW-0378">Hydrolase</keyword>
<dbReference type="PANTHER" id="PTHR46233">
    <property type="entry name" value="HYDROXYACYLGLUTATHIONE HYDROLASE GLOC"/>
    <property type="match status" value="1"/>
</dbReference>
<reference evidence="6 7" key="1">
    <citation type="submission" date="2017-11" db="EMBL/GenBank/DDBJ databases">
        <title>Infants hospitalized years apart are colonized by the same room-sourced microbial strains.</title>
        <authorList>
            <person name="Brooks B."/>
            <person name="Olm M.R."/>
            <person name="Firek B.A."/>
            <person name="Baker R."/>
            <person name="Thomas B.C."/>
            <person name="Morowitz M.J."/>
            <person name="Banfield J.F."/>
        </authorList>
    </citation>
    <scope>NUCLEOTIDE SEQUENCE [LARGE SCALE GENOMIC DNA]</scope>
    <source>
        <strain evidence="6">S2_009_000_R2_76</strain>
    </source>
</reference>
<evidence type="ECO:0000313" key="6">
    <source>
        <dbReference type="EMBL" id="PZP48359.1"/>
    </source>
</evidence>
<evidence type="ECO:0000256" key="2">
    <source>
        <dbReference type="ARBA" id="ARBA00022723"/>
    </source>
</evidence>
<dbReference type="CDD" id="cd06262">
    <property type="entry name" value="metallo-hydrolase-like_MBL-fold"/>
    <property type="match status" value="1"/>
</dbReference>
<dbReference type="SMART" id="SM00849">
    <property type="entry name" value="Lactamase_B"/>
    <property type="match status" value="1"/>
</dbReference>
<evidence type="ECO:0000256" key="1">
    <source>
        <dbReference type="ARBA" id="ARBA00001947"/>
    </source>
</evidence>
<name>A0A2W5H343_9SPHI</name>
<dbReference type="PANTHER" id="PTHR46233:SF3">
    <property type="entry name" value="HYDROXYACYLGLUTATHIONE HYDROLASE GLOC"/>
    <property type="match status" value="1"/>
</dbReference>
<proteinExistence type="predicted"/>
<keyword evidence="2" id="KW-0479">Metal-binding</keyword>
<evidence type="ECO:0000259" key="5">
    <source>
        <dbReference type="SMART" id="SM00849"/>
    </source>
</evidence>
<comment type="caution">
    <text evidence="6">The sequence shown here is derived from an EMBL/GenBank/DDBJ whole genome shotgun (WGS) entry which is preliminary data.</text>
</comment>
<protein>
    <submittedName>
        <fullName evidence="6">MBL fold hydrolase</fullName>
    </submittedName>
</protein>
<comment type="cofactor">
    <cofactor evidence="1">
        <name>Zn(2+)</name>
        <dbReference type="ChEBI" id="CHEBI:29105"/>
    </cofactor>
</comment>
<dbReference type="EMBL" id="QFOI01000163">
    <property type="protein sequence ID" value="PZP48359.1"/>
    <property type="molecule type" value="Genomic_DNA"/>
</dbReference>
<evidence type="ECO:0000256" key="3">
    <source>
        <dbReference type="ARBA" id="ARBA00022801"/>
    </source>
</evidence>
<sequence length="212" mass="24174">MLKLFSFTFGPFQENTYVLANENKEAIIIDPGMYFEEEKTKLKSFLEKEGLTPVQLILTHAHIDHVFGLQWVFDQYKLEPFMHPNEQIILDNAENTAVKYGLELDAYKGKTHYLTEEDPLHLGEDKLDILFVPGHSPGSIVFYTPTQNFLIAGDTLFQQSIGRTDLPFGNHEHLVSNIKEKLFALPNNTQVFPGHGGHTTIGQEKESNPFLR</sequence>
<keyword evidence="4" id="KW-0862">Zinc</keyword>
<dbReference type="GO" id="GO:0046872">
    <property type="term" value="F:metal ion binding"/>
    <property type="evidence" value="ECO:0007669"/>
    <property type="project" value="UniProtKB-KW"/>
</dbReference>
<evidence type="ECO:0000313" key="7">
    <source>
        <dbReference type="Proteomes" id="UP000249645"/>
    </source>
</evidence>
<gene>
    <name evidence="6" type="ORF">DI598_09995</name>
</gene>